<accession>R4IKT4</accession>
<protein>
    <submittedName>
        <fullName evidence="2">I-superfamily conotoxin</fullName>
    </submittedName>
</protein>
<evidence type="ECO:0000313" key="2">
    <source>
        <dbReference type="EMBL" id="AFR68334.1"/>
    </source>
</evidence>
<dbReference type="EMBL" id="JX177149">
    <property type="protein sequence ID" value="AFR68334.1"/>
    <property type="molecule type" value="mRNA"/>
</dbReference>
<name>R4IKT4_CONEA</name>
<sequence length="71" mass="7731">MMFRLTSVSCFLLVIVLLNLVVLTDACGAAGLPCPLHDPCCADMDCCGDVCSLNCEKRGRRQVPLKLFGQR</sequence>
<feature type="signal peptide" evidence="1">
    <location>
        <begin position="1"/>
        <end position="26"/>
    </location>
</feature>
<dbReference type="InterPro" id="IPR020242">
    <property type="entry name" value="Conotoxin_I2"/>
</dbReference>
<keyword evidence="1" id="KW-0732">Signal</keyword>
<proteinExistence type="evidence at transcript level"/>
<dbReference type="AlphaFoldDB" id="R4IKT4"/>
<reference evidence="2" key="1">
    <citation type="journal article" date="2015" name="Proc. R. Soc. B">
        <title>Effects of geographical heterogeneity in species interactions on the evolution of venom genes.</title>
        <authorList>
            <person name="Chang D."/>
            <person name="Olenzek A.M."/>
            <person name="Duda T.F.Jr."/>
        </authorList>
    </citation>
    <scope>NUCLEOTIDE SEQUENCE</scope>
    <source>
        <strain evidence="2">EI17</strain>
    </source>
</reference>
<evidence type="ECO:0000256" key="1">
    <source>
        <dbReference type="SAM" id="SignalP"/>
    </source>
</evidence>
<dbReference type="Pfam" id="PF17557">
    <property type="entry name" value="Conotoxin_I2"/>
    <property type="match status" value="1"/>
</dbReference>
<feature type="chain" id="PRO_5004366882" evidence="1">
    <location>
        <begin position="27"/>
        <end position="71"/>
    </location>
</feature>
<organism evidence="2">
    <name type="scientific">Conus ebraeus</name>
    <name type="common">Hebrew cone</name>
    <dbReference type="NCBI Taxonomy" id="89425"/>
    <lineage>
        <taxon>Eukaryota</taxon>
        <taxon>Metazoa</taxon>
        <taxon>Spiralia</taxon>
        <taxon>Lophotrochozoa</taxon>
        <taxon>Mollusca</taxon>
        <taxon>Gastropoda</taxon>
        <taxon>Caenogastropoda</taxon>
        <taxon>Neogastropoda</taxon>
        <taxon>Conoidea</taxon>
        <taxon>Conidae</taxon>
        <taxon>Conus</taxon>
        <taxon>Virroconus</taxon>
    </lineage>
</organism>